<feature type="transmembrane region" description="Helical" evidence="1">
    <location>
        <begin position="181"/>
        <end position="199"/>
    </location>
</feature>
<keyword evidence="1" id="KW-0812">Transmembrane</keyword>
<sequence>MSRLQYLFFYLLPGVFFWAVSQWLLGDDLIGRAGQLLFFAMVLLQYRLTAPDQRGSVLLHGAGIYLYAIYLLPPGTAGLVLWTLLSLFLFLPGSLFIGYPYRHPLILIVLIGGVAGIAFGLTDPHPFWLFSGPAPFERMPYLALIPAAYMVWRESGHLLEIVGIVAGLGATLSLSGEGDRLLSILTGPYIALLILYFSMPFRSRYPGYVRPVLAGLLFFFLFLPSHVFSFWFHSGETAILWPSAAFFVLQDWLSAPLHRFFRRAMF</sequence>
<evidence type="ECO:0000313" key="3">
    <source>
        <dbReference type="Proteomes" id="UP000460298"/>
    </source>
</evidence>
<feature type="transmembrane region" description="Helical" evidence="1">
    <location>
        <begin position="104"/>
        <end position="121"/>
    </location>
</feature>
<dbReference type="Proteomes" id="UP000460298">
    <property type="component" value="Unassembled WGS sequence"/>
</dbReference>
<organism evidence="2 3">
    <name type="scientific">Leptonema illini</name>
    <dbReference type="NCBI Taxonomy" id="183"/>
    <lineage>
        <taxon>Bacteria</taxon>
        <taxon>Pseudomonadati</taxon>
        <taxon>Spirochaetota</taxon>
        <taxon>Spirochaetia</taxon>
        <taxon>Leptospirales</taxon>
        <taxon>Leptospiraceae</taxon>
        <taxon>Leptonema</taxon>
    </lineage>
</organism>
<keyword evidence="1" id="KW-0472">Membrane</keyword>
<proteinExistence type="predicted"/>
<keyword evidence="1" id="KW-1133">Transmembrane helix</keyword>
<evidence type="ECO:0000313" key="2">
    <source>
        <dbReference type="EMBL" id="KAB2934700.1"/>
    </source>
</evidence>
<protein>
    <submittedName>
        <fullName evidence="2">Uncharacterized protein</fullName>
    </submittedName>
</protein>
<feature type="transmembrane region" description="Helical" evidence="1">
    <location>
        <begin position="79"/>
        <end position="97"/>
    </location>
</feature>
<feature type="transmembrane region" description="Helical" evidence="1">
    <location>
        <begin position="55"/>
        <end position="73"/>
    </location>
</feature>
<evidence type="ECO:0000256" key="1">
    <source>
        <dbReference type="SAM" id="Phobius"/>
    </source>
</evidence>
<comment type="caution">
    <text evidence="2">The sequence shown here is derived from an EMBL/GenBank/DDBJ whole genome shotgun (WGS) entry which is preliminary data.</text>
</comment>
<name>A0A833H4G1_9LEPT</name>
<feature type="transmembrane region" description="Helical" evidence="1">
    <location>
        <begin position="211"/>
        <end position="232"/>
    </location>
</feature>
<dbReference type="EMBL" id="WBUI01000002">
    <property type="protein sequence ID" value="KAB2934700.1"/>
    <property type="molecule type" value="Genomic_DNA"/>
</dbReference>
<feature type="transmembrane region" description="Helical" evidence="1">
    <location>
        <begin position="238"/>
        <end position="257"/>
    </location>
</feature>
<reference evidence="2 3" key="1">
    <citation type="submission" date="2019-10" db="EMBL/GenBank/DDBJ databases">
        <title>Extracellular Electron Transfer in a Candidatus Methanoperedens spp. Enrichment Culture.</title>
        <authorList>
            <person name="Berger S."/>
            <person name="Rangel Shaw D."/>
            <person name="Berben T."/>
            <person name="In 'T Zandt M."/>
            <person name="Frank J."/>
            <person name="Reimann J."/>
            <person name="Jetten M.S.M."/>
            <person name="Welte C.U."/>
        </authorList>
    </citation>
    <scope>NUCLEOTIDE SEQUENCE [LARGE SCALE GENOMIC DNA]</scope>
    <source>
        <strain evidence="2">SB12</strain>
    </source>
</reference>
<feature type="transmembrane region" description="Helical" evidence="1">
    <location>
        <begin position="30"/>
        <end position="48"/>
    </location>
</feature>
<accession>A0A833H4G1</accession>
<dbReference type="AlphaFoldDB" id="A0A833H4G1"/>
<gene>
    <name evidence="2" type="ORF">F9K24_02690</name>
</gene>
<feature type="transmembrane region" description="Helical" evidence="1">
    <location>
        <begin position="7"/>
        <end position="24"/>
    </location>
</feature>